<dbReference type="InParanoid" id="A0A1X7VMB6"/>
<proteinExistence type="predicted"/>
<organism evidence="1">
    <name type="scientific">Amphimedon queenslandica</name>
    <name type="common">Sponge</name>
    <dbReference type="NCBI Taxonomy" id="400682"/>
    <lineage>
        <taxon>Eukaryota</taxon>
        <taxon>Metazoa</taxon>
        <taxon>Porifera</taxon>
        <taxon>Demospongiae</taxon>
        <taxon>Heteroscleromorpha</taxon>
        <taxon>Haplosclerida</taxon>
        <taxon>Niphatidae</taxon>
        <taxon>Amphimedon</taxon>
    </lineage>
</organism>
<reference evidence="1" key="1">
    <citation type="submission" date="2017-05" db="UniProtKB">
        <authorList>
            <consortium name="EnsemblMetazoa"/>
        </authorList>
    </citation>
    <scope>IDENTIFICATION</scope>
</reference>
<sequence>MYPLTSRLDKAGVGVLSAAMKMACVSFPHEVRVGASLHNVLIQFVHRRRTATNRQLNPIPYMAECYGHKLYVDQSEKLVMYGVTHVCAVDG</sequence>
<accession>A0A1X7VMB6</accession>
<name>A0A1X7VMB6_AMPQE</name>
<evidence type="ECO:0000313" key="1">
    <source>
        <dbReference type="EnsemblMetazoa" id="Aqu2.1.40553_001"/>
    </source>
</evidence>
<dbReference type="EnsemblMetazoa" id="Aqu2.1.40553_001">
    <property type="protein sequence ID" value="Aqu2.1.40553_001"/>
    <property type="gene ID" value="Aqu2.1.40553"/>
</dbReference>
<protein>
    <submittedName>
        <fullName evidence="1">Uncharacterized protein</fullName>
    </submittedName>
</protein>
<dbReference type="AlphaFoldDB" id="A0A1X7VMB6"/>